<keyword evidence="4" id="KW-1185">Reference proteome</keyword>
<sequence>MTTRDDTAEPNEDGGDFNDTESEVDIANINVNEGKNNLKLLNNAFVDSKADIQEPDELKSISAGVVKLRDWLNKLLRIEMTDGRSLVGIFLCTDRDANIILGSCSEYLPEDEEECDSDEHSEESRMLGLVMVPGKHIVSISIDKNKHLSDDHQMPLSENSDDVI</sequence>
<reference evidence="5" key="1">
    <citation type="submission" date="2025-08" db="UniProtKB">
        <authorList>
            <consortium name="RefSeq"/>
        </authorList>
    </citation>
    <scope>IDENTIFICATION</scope>
    <source>
        <tissue evidence="5">Entire body</tissue>
    </source>
</reference>
<organism evidence="4 5">
    <name type="scientific">Agrilus planipennis</name>
    <name type="common">Emerald ash borer</name>
    <name type="synonym">Agrilus marcopoli</name>
    <dbReference type="NCBI Taxonomy" id="224129"/>
    <lineage>
        <taxon>Eukaryota</taxon>
        <taxon>Metazoa</taxon>
        <taxon>Ecdysozoa</taxon>
        <taxon>Arthropoda</taxon>
        <taxon>Hexapoda</taxon>
        <taxon>Insecta</taxon>
        <taxon>Pterygota</taxon>
        <taxon>Neoptera</taxon>
        <taxon>Endopterygota</taxon>
        <taxon>Coleoptera</taxon>
        <taxon>Polyphaga</taxon>
        <taxon>Elateriformia</taxon>
        <taxon>Buprestoidea</taxon>
        <taxon>Buprestidae</taxon>
        <taxon>Agrilinae</taxon>
        <taxon>Agrilus</taxon>
    </lineage>
</organism>
<dbReference type="OrthoDB" id="368909at2759"/>
<dbReference type="InterPro" id="IPR050914">
    <property type="entry name" value="snRNP_SmB/NAA38-like"/>
</dbReference>
<dbReference type="Gene3D" id="2.30.30.100">
    <property type="match status" value="1"/>
</dbReference>
<name>A0A7F5RJ65_AGRPL</name>
<dbReference type="GO" id="GO:0003723">
    <property type="term" value="F:RNA binding"/>
    <property type="evidence" value="ECO:0007669"/>
    <property type="project" value="InterPro"/>
</dbReference>
<accession>A0A7F5RJ65</accession>
<feature type="domain" description="Sm" evidence="3">
    <location>
        <begin position="63"/>
        <end position="146"/>
    </location>
</feature>
<protein>
    <submittedName>
        <fullName evidence="5">N-alpha-acetyltransferase 38-B, NatC auxiliary subunit</fullName>
    </submittedName>
</protein>
<dbReference type="CDD" id="cd06168">
    <property type="entry name" value="LSMD1"/>
    <property type="match status" value="1"/>
</dbReference>
<evidence type="ECO:0000256" key="1">
    <source>
        <dbReference type="ARBA" id="ARBA00006850"/>
    </source>
</evidence>
<dbReference type="InParanoid" id="A0A7F5RJ65"/>
<dbReference type="RefSeq" id="XP_025836047.1">
    <property type="nucleotide sequence ID" value="XM_025980262.1"/>
</dbReference>
<dbReference type="GeneID" id="112906332"/>
<dbReference type="InterPro" id="IPR010920">
    <property type="entry name" value="LSM_dom_sf"/>
</dbReference>
<gene>
    <name evidence="5" type="primary">LOC112906332</name>
</gene>
<dbReference type="PANTHER" id="PTHR10701:SF5">
    <property type="entry name" value="N-ALPHA-ACETYLTRANSFERASE 38, NATC AUXILIARY SUBUNIT"/>
    <property type="match status" value="1"/>
</dbReference>
<dbReference type="SMART" id="SM00651">
    <property type="entry name" value="Sm"/>
    <property type="match status" value="1"/>
</dbReference>
<feature type="compositionally biased region" description="Acidic residues" evidence="2">
    <location>
        <begin position="8"/>
        <end position="22"/>
    </location>
</feature>
<evidence type="ECO:0000256" key="2">
    <source>
        <dbReference type="SAM" id="MobiDB-lite"/>
    </source>
</evidence>
<dbReference type="PANTHER" id="PTHR10701">
    <property type="entry name" value="SMALL NUCLEAR RIBONUCLEOPROTEIN-ASSOCIATED PROTEIN B AND N"/>
    <property type="match status" value="1"/>
</dbReference>
<dbReference type="GO" id="GO:0031417">
    <property type="term" value="C:NatC complex"/>
    <property type="evidence" value="ECO:0007669"/>
    <property type="project" value="InterPro"/>
</dbReference>
<dbReference type="InterPro" id="IPR047575">
    <property type="entry name" value="Sm"/>
</dbReference>
<dbReference type="InterPro" id="IPR001163">
    <property type="entry name" value="Sm_dom_euk/arc"/>
</dbReference>
<dbReference type="CTD" id="319043"/>
<dbReference type="InterPro" id="IPR034110">
    <property type="entry name" value="LSMD1_Sm"/>
</dbReference>
<dbReference type="Pfam" id="PF01423">
    <property type="entry name" value="LSM"/>
    <property type="match status" value="1"/>
</dbReference>
<comment type="similarity">
    <text evidence="1">Belongs to the snRNP Sm proteins family.</text>
</comment>
<dbReference type="SUPFAM" id="SSF50182">
    <property type="entry name" value="Sm-like ribonucleoproteins"/>
    <property type="match status" value="1"/>
</dbReference>
<dbReference type="PROSITE" id="PS52002">
    <property type="entry name" value="SM"/>
    <property type="match status" value="1"/>
</dbReference>
<evidence type="ECO:0000259" key="3">
    <source>
        <dbReference type="PROSITE" id="PS52002"/>
    </source>
</evidence>
<evidence type="ECO:0000313" key="5">
    <source>
        <dbReference type="RefSeq" id="XP_025836047.1"/>
    </source>
</evidence>
<proteinExistence type="inferred from homology"/>
<dbReference type="KEGG" id="apln:112906332"/>
<evidence type="ECO:0000313" key="4">
    <source>
        <dbReference type="Proteomes" id="UP000192223"/>
    </source>
</evidence>
<dbReference type="FunFam" id="2.30.30.100:FF:000028">
    <property type="entry name" value="N-alpha-acetyltransferase 38, NatC auxiliary subunit"/>
    <property type="match status" value="1"/>
</dbReference>
<dbReference type="AlphaFoldDB" id="A0A7F5RJ65"/>
<dbReference type="Proteomes" id="UP000192223">
    <property type="component" value="Unplaced"/>
</dbReference>
<dbReference type="FunCoup" id="A0A7F5RJ65">
    <property type="interactions" value="504"/>
</dbReference>
<feature type="region of interest" description="Disordered" evidence="2">
    <location>
        <begin position="1"/>
        <end position="22"/>
    </location>
</feature>